<comment type="caution">
    <text evidence="1">The sequence shown here is derived from an EMBL/GenBank/DDBJ whole genome shotgun (WGS) entry which is preliminary data.</text>
</comment>
<dbReference type="EMBL" id="QXTE01000541">
    <property type="protein sequence ID" value="TFJ97040.1"/>
    <property type="molecule type" value="Genomic_DNA"/>
</dbReference>
<organism evidence="1 2">
    <name type="scientific">Platysternon megacephalum</name>
    <name type="common">big-headed turtle</name>
    <dbReference type="NCBI Taxonomy" id="55544"/>
    <lineage>
        <taxon>Eukaryota</taxon>
        <taxon>Metazoa</taxon>
        <taxon>Chordata</taxon>
        <taxon>Craniata</taxon>
        <taxon>Vertebrata</taxon>
        <taxon>Euteleostomi</taxon>
        <taxon>Archelosauria</taxon>
        <taxon>Testudinata</taxon>
        <taxon>Testudines</taxon>
        <taxon>Cryptodira</taxon>
        <taxon>Durocryptodira</taxon>
        <taxon>Testudinoidea</taxon>
        <taxon>Platysternidae</taxon>
        <taxon>Platysternon</taxon>
    </lineage>
</organism>
<reference evidence="1 2" key="1">
    <citation type="submission" date="2019-04" db="EMBL/GenBank/DDBJ databases">
        <title>Draft genome of the big-headed turtle Platysternon megacephalum.</title>
        <authorList>
            <person name="Gong S."/>
        </authorList>
    </citation>
    <scope>NUCLEOTIDE SEQUENCE [LARGE SCALE GENOMIC DNA]</scope>
    <source>
        <strain evidence="1">DO16091913</strain>
        <tissue evidence="1">Muscle</tissue>
    </source>
</reference>
<accession>A0A4D9DIC7</accession>
<evidence type="ECO:0000313" key="2">
    <source>
        <dbReference type="Proteomes" id="UP000297703"/>
    </source>
</evidence>
<keyword evidence="2" id="KW-1185">Reference proteome</keyword>
<dbReference type="Proteomes" id="UP000297703">
    <property type="component" value="Unassembled WGS sequence"/>
</dbReference>
<protein>
    <submittedName>
        <fullName evidence="1">CDK5 regulatory subunit-associated protein 2-like</fullName>
    </submittedName>
</protein>
<dbReference type="AlphaFoldDB" id="A0A4D9DIC7"/>
<gene>
    <name evidence="1" type="ORF">DR999_PMT21153</name>
</gene>
<evidence type="ECO:0000313" key="1">
    <source>
        <dbReference type="EMBL" id="TFJ97040.1"/>
    </source>
</evidence>
<sequence length="103" mass="11111">MPKPWVQEAECCASHGAGVRQGPLACLLGLPSPQEERAALWDRNCCVEAAHSTGEASHTWSGRRFQPGLSRPPCQAGNIPLSGTFSFLLRGKEQPLLLETGWA</sequence>
<proteinExistence type="predicted"/>
<reference evidence="1 2" key="2">
    <citation type="submission" date="2019-04" db="EMBL/GenBank/DDBJ databases">
        <title>The genome sequence of big-headed turtle.</title>
        <authorList>
            <person name="Gong S."/>
        </authorList>
    </citation>
    <scope>NUCLEOTIDE SEQUENCE [LARGE SCALE GENOMIC DNA]</scope>
    <source>
        <strain evidence="1">DO16091913</strain>
        <tissue evidence="1">Muscle</tissue>
    </source>
</reference>
<name>A0A4D9DIC7_9SAUR</name>